<dbReference type="PROSITE" id="PS00356">
    <property type="entry name" value="HTH_LACI_1"/>
    <property type="match status" value="1"/>
</dbReference>
<dbReference type="SUPFAM" id="SSF46689">
    <property type="entry name" value="Homeodomain-like"/>
    <property type="match status" value="1"/>
</dbReference>
<dbReference type="PANTHER" id="PTHR30514:SF1">
    <property type="entry name" value="HTH-TYPE TRANSCRIPTIONAL REGULATOR HEXR-RELATED"/>
    <property type="match status" value="1"/>
</dbReference>
<evidence type="ECO:0000256" key="1">
    <source>
        <dbReference type="ARBA" id="ARBA00023015"/>
    </source>
</evidence>
<comment type="caution">
    <text evidence="6">The sequence shown here is derived from an EMBL/GenBank/DDBJ whole genome shotgun (WGS) entry which is preliminary data.</text>
</comment>
<dbReference type="SUPFAM" id="SSF53697">
    <property type="entry name" value="SIS domain"/>
    <property type="match status" value="1"/>
</dbReference>
<protein>
    <submittedName>
        <fullName evidence="6">Transcriptional regulator HexR</fullName>
    </submittedName>
</protein>
<dbReference type="InterPro" id="IPR046348">
    <property type="entry name" value="SIS_dom_sf"/>
</dbReference>
<evidence type="ECO:0000256" key="2">
    <source>
        <dbReference type="ARBA" id="ARBA00023125"/>
    </source>
</evidence>
<dbReference type="PROSITE" id="PS51464">
    <property type="entry name" value="SIS"/>
    <property type="match status" value="1"/>
</dbReference>
<accession>A0ABQ0ABS4</accession>
<proteinExistence type="predicted"/>
<dbReference type="InterPro" id="IPR035472">
    <property type="entry name" value="RpiR-like_SIS"/>
</dbReference>
<evidence type="ECO:0000259" key="5">
    <source>
        <dbReference type="PROSITE" id="PS51464"/>
    </source>
</evidence>
<dbReference type="EMBL" id="BAABWN010000009">
    <property type="protein sequence ID" value="GAA6169094.1"/>
    <property type="molecule type" value="Genomic_DNA"/>
</dbReference>
<keyword evidence="7" id="KW-1185">Reference proteome</keyword>
<dbReference type="InterPro" id="IPR009057">
    <property type="entry name" value="Homeodomain-like_sf"/>
</dbReference>
<keyword evidence="3" id="KW-0804">Transcription</keyword>
<dbReference type="CDD" id="cd05013">
    <property type="entry name" value="SIS_RpiR"/>
    <property type="match status" value="1"/>
</dbReference>
<sequence>MTLNPSEVTQNITDCIPTMRKSERKVAEYVLENTRDVIHMRIVDLANAAKVSEPTVVRFCRAVGCNGFQEFKLNLAQQLASIPNFVHVAVTRADTVTTFSQKIFDSTVETLLQIRDQLDPIQVESAIQVICKASRVEFFGFGASGAVAADAHHKFFRLQLATAAYSDHHIQHMSAMSMKPGDVVVAISQSGRTKSLLDSMDLVKQQGGIVIGISPSGSPISQESTVAVDVNVDEDLDIYTPLLSRIAHLIVIDILAIGVAQQKGEGLHEHLYKLKQGLVPLRV</sequence>
<dbReference type="Pfam" id="PF01418">
    <property type="entry name" value="HTH_6"/>
    <property type="match status" value="1"/>
</dbReference>
<evidence type="ECO:0000313" key="7">
    <source>
        <dbReference type="Proteomes" id="UP001465153"/>
    </source>
</evidence>
<evidence type="ECO:0000313" key="6">
    <source>
        <dbReference type="EMBL" id="GAA6169094.1"/>
    </source>
</evidence>
<dbReference type="InterPro" id="IPR036388">
    <property type="entry name" value="WH-like_DNA-bd_sf"/>
</dbReference>
<evidence type="ECO:0000259" key="4">
    <source>
        <dbReference type="PROSITE" id="PS51071"/>
    </source>
</evidence>
<dbReference type="InterPro" id="IPR047640">
    <property type="entry name" value="RpiR-like"/>
</dbReference>
<organism evidence="6 7">
    <name type="scientific">Sessilibacter corallicola</name>
    <dbReference type="NCBI Taxonomy" id="2904075"/>
    <lineage>
        <taxon>Bacteria</taxon>
        <taxon>Pseudomonadati</taxon>
        <taxon>Pseudomonadota</taxon>
        <taxon>Gammaproteobacteria</taxon>
        <taxon>Cellvibrionales</taxon>
        <taxon>Cellvibrionaceae</taxon>
        <taxon>Sessilibacter</taxon>
    </lineage>
</organism>
<dbReference type="Gene3D" id="3.40.50.10490">
    <property type="entry name" value="Glucose-6-phosphate isomerase like protein, domain 1"/>
    <property type="match status" value="1"/>
</dbReference>
<dbReference type="PROSITE" id="PS51071">
    <property type="entry name" value="HTH_RPIR"/>
    <property type="match status" value="1"/>
</dbReference>
<name>A0ABQ0ABS4_9GAMM</name>
<dbReference type="Gene3D" id="1.10.10.10">
    <property type="entry name" value="Winged helix-like DNA-binding domain superfamily/Winged helix DNA-binding domain"/>
    <property type="match status" value="1"/>
</dbReference>
<dbReference type="Pfam" id="PF01380">
    <property type="entry name" value="SIS"/>
    <property type="match status" value="1"/>
</dbReference>
<dbReference type="Proteomes" id="UP001465153">
    <property type="component" value="Unassembled WGS sequence"/>
</dbReference>
<reference evidence="6 7" key="1">
    <citation type="submission" date="2024-04" db="EMBL/GenBank/DDBJ databases">
        <title>Draft genome sequence of Sessilibacter corallicola NBRC 116591.</title>
        <authorList>
            <person name="Miyakawa T."/>
            <person name="Kusuya Y."/>
            <person name="Miura T."/>
        </authorList>
    </citation>
    <scope>NUCLEOTIDE SEQUENCE [LARGE SCALE GENOMIC DNA]</scope>
    <source>
        <strain evidence="6 7">KU-00831-HH</strain>
    </source>
</reference>
<keyword evidence="1" id="KW-0805">Transcription regulation</keyword>
<gene>
    <name evidence="6" type="primary">hexR</name>
    <name evidence="6" type="ORF">NBRC116591_29050</name>
</gene>
<dbReference type="RefSeq" id="WP_233087996.1">
    <property type="nucleotide sequence ID" value="NZ_BAABWN010000009.1"/>
</dbReference>
<dbReference type="InterPro" id="IPR000281">
    <property type="entry name" value="HTH_RpiR"/>
</dbReference>
<dbReference type="PANTHER" id="PTHR30514">
    <property type="entry name" value="GLUCOKINASE"/>
    <property type="match status" value="1"/>
</dbReference>
<keyword evidence="2" id="KW-0238">DNA-binding</keyword>
<feature type="domain" description="HTH rpiR-type" evidence="4">
    <location>
        <begin position="6"/>
        <end position="82"/>
    </location>
</feature>
<dbReference type="InterPro" id="IPR001347">
    <property type="entry name" value="SIS_dom"/>
</dbReference>
<evidence type="ECO:0000256" key="3">
    <source>
        <dbReference type="ARBA" id="ARBA00023163"/>
    </source>
</evidence>
<feature type="domain" description="SIS" evidence="5">
    <location>
        <begin position="126"/>
        <end position="265"/>
    </location>
</feature>